<dbReference type="PANTHER" id="PTHR10412:SF11">
    <property type="entry name" value="MANNOSYL-OLIGOSACCHARIDE GLUCOSIDASE"/>
    <property type="match status" value="1"/>
</dbReference>
<evidence type="ECO:0000256" key="2">
    <source>
        <dbReference type="ARBA" id="ARBA00010833"/>
    </source>
</evidence>
<evidence type="ECO:0000256" key="8">
    <source>
        <dbReference type="ARBA" id="ARBA00023136"/>
    </source>
</evidence>
<keyword evidence="6" id="KW-0735">Signal-anchor</keyword>
<comment type="similarity">
    <text evidence="2 12">Belongs to the glycosyl hydrolase 63 family.</text>
</comment>
<gene>
    <name evidence="17" type="primary">MOGS</name>
</gene>
<evidence type="ECO:0000256" key="6">
    <source>
        <dbReference type="ARBA" id="ARBA00022968"/>
    </source>
</evidence>
<feature type="domain" description="Glycosyl hydrolase family 63 C-terminal" evidence="14">
    <location>
        <begin position="429"/>
        <end position="912"/>
    </location>
</feature>
<evidence type="ECO:0000256" key="10">
    <source>
        <dbReference type="ARBA" id="ARBA00023295"/>
    </source>
</evidence>
<evidence type="ECO:0000256" key="1">
    <source>
        <dbReference type="ARBA" id="ARBA00004648"/>
    </source>
</evidence>
<dbReference type="InterPro" id="IPR038518">
    <property type="entry name" value="Glyco_hydro_63N_sf"/>
</dbReference>
<evidence type="ECO:0000256" key="9">
    <source>
        <dbReference type="ARBA" id="ARBA00023180"/>
    </source>
</evidence>
<dbReference type="Pfam" id="PF16923">
    <property type="entry name" value="Glyco_hydro_63N"/>
    <property type="match status" value="1"/>
</dbReference>
<keyword evidence="4 12" id="KW-0378">Hydrolase</keyword>
<evidence type="ECO:0000256" key="7">
    <source>
        <dbReference type="ARBA" id="ARBA00022989"/>
    </source>
</evidence>
<evidence type="ECO:0000256" key="3">
    <source>
        <dbReference type="ARBA" id="ARBA00022692"/>
    </source>
</evidence>
<organism evidence="16 17">
    <name type="scientific">Pogona vitticeps</name>
    <name type="common">central bearded dragon</name>
    <dbReference type="NCBI Taxonomy" id="103695"/>
    <lineage>
        <taxon>Eukaryota</taxon>
        <taxon>Metazoa</taxon>
        <taxon>Chordata</taxon>
        <taxon>Craniata</taxon>
        <taxon>Vertebrata</taxon>
        <taxon>Euteleostomi</taxon>
        <taxon>Lepidosauria</taxon>
        <taxon>Squamata</taxon>
        <taxon>Bifurcata</taxon>
        <taxon>Unidentata</taxon>
        <taxon>Episquamata</taxon>
        <taxon>Toxicofera</taxon>
        <taxon>Iguania</taxon>
        <taxon>Acrodonta</taxon>
        <taxon>Agamidae</taxon>
        <taxon>Amphibolurinae</taxon>
        <taxon>Pogona</taxon>
    </lineage>
</organism>
<comment type="catalytic activity">
    <reaction evidence="12">
        <text>N(4)-(alpha-D-Glc-(1-&gt;2)-alpha-D-Glc-(1-&gt;3)-alpha-D-Glc-(1-&gt;3)-alpha-D-Man-(1-&gt;2)-alpha-D-Man-(1-&gt;2)-alpha-D-Man-(1-&gt;3)-[alpha-D-Man-(1-&gt;2)-alpha-D-Man-(1-&gt;3)-[alpha-D-Man-(1-&gt;2)-alpha-D-Man-(1-&gt;6)]-alpha-D-Man-(1-&gt;6)]-beta-D-Man-(1-&gt;4)-beta-D-GlcNAc-(1-&gt;4)-beta-D-GlcNAc)-L-asparaginyl-[protein] + H2O = N(4)-(alpha-D-Glc-(1-&gt;3)-alpha-D-Glc-(1-&gt;3)-alpha-D-Man-(1-&gt;2)-alpha-D-Man-(1-&gt;2)-alpha-D-Man-(1-&gt;3)-[alpha-D-Man-(1-&gt;2)-alpha-D-Man-(1-&gt;3)-[alpha-D-Man-(1-&gt;2)-alpha-D-Man-(1-&gt;6)]-alpha-D-Man-(1-&gt;6)]-beta-D-Man-(1-&gt;4)-beta-D-GlcNAc-(1-&gt;4)-beta-D-GlcNAc)-L-asparaginyl-[protein] + beta-D-glucose</text>
        <dbReference type="Rhea" id="RHEA:55988"/>
        <dbReference type="Rhea" id="RHEA-COMP:12806"/>
        <dbReference type="Rhea" id="RHEA-COMP:14355"/>
        <dbReference type="ChEBI" id="CHEBI:15377"/>
        <dbReference type="ChEBI" id="CHEBI:15903"/>
        <dbReference type="ChEBI" id="CHEBI:59082"/>
        <dbReference type="ChEBI" id="CHEBI:132537"/>
        <dbReference type="EC" id="3.2.1.106"/>
    </reaction>
</comment>
<dbReference type="InterPro" id="IPR031335">
    <property type="entry name" value="Glyco_hydro_63_C"/>
</dbReference>
<evidence type="ECO:0000256" key="13">
    <source>
        <dbReference type="SAM" id="MobiDB-lite"/>
    </source>
</evidence>
<evidence type="ECO:0000256" key="5">
    <source>
        <dbReference type="ARBA" id="ARBA00022824"/>
    </source>
</evidence>
<dbReference type="EC" id="3.2.1.106" evidence="11 12"/>
<evidence type="ECO:0000259" key="14">
    <source>
        <dbReference type="Pfam" id="PF03200"/>
    </source>
</evidence>
<feature type="compositionally biased region" description="Basic and acidic residues" evidence="13">
    <location>
        <begin position="1"/>
        <end position="21"/>
    </location>
</feature>
<dbReference type="Proteomes" id="UP001652642">
    <property type="component" value="Chromosome 5"/>
</dbReference>
<dbReference type="PANTHER" id="PTHR10412">
    <property type="entry name" value="MANNOSYL-OLIGOSACCHARIDE GLUCOSIDASE"/>
    <property type="match status" value="1"/>
</dbReference>
<evidence type="ECO:0000313" key="16">
    <source>
        <dbReference type="Proteomes" id="UP001652642"/>
    </source>
</evidence>
<sequence length="914" mass="102892">MARERRRRAPEQKGRPRDPRRQRLPLLPQQPEEEEEEEKVVVVEEEGEEEDDDDDEEGEEERPPLGQSRPRERRPHPARKERPPGAAGRRRRRAQQQQEQHQHQQAAASSSSPHHRPRRPGLGRLCALLALACGALGCAAFAYGLYARARLAARAVTLHPAPRALLPPPPSSPPGGPLRFWGSYRPHVYFGMKTRSPRSLVAGLMWMHQLEGDVRLRHVCEQSDGLPRYGWLLHDGTHFGVQEIRDVGLSLQTEFVKRPGGRHGGDWSWRVTVRPERTGPQAPIVSLLFYVATDGQGALQPLVEGKSRLRALTGTTEELGDFSLTFQQPTDEAGAAPLYASYNYLQAKAEGLHRLTEVVKASLTPRFSYGPPGTPQRRYFGVDVYRGGPPGGGEPRSQLLVHQVTVALPCRLEVVFESGSFAGRPGPLAGEALTQELERHRAAFEQRFEDTFGLAAKGYSLQQQQFAKAALSNMLGGMGYFYGQSLVRSPHTDHPQLYPEGSLFTAVPSRSFFPRGFLWDEGFHQLLLGRWDPALSQEVLAHWLDLMNAEGWIPREQILGEEARTKVPAEFVVQDTSAGNPPTLFLALQQLMAHGGGEASFLERLFPRLESWYQWYNETQAGPEPYTFRWRGRDREAERFLNPKTLTSGLDDYPRASHPSPDERHLDLRCWMAVASAVMANVASRVKKPAGEYRRMAEALADNALLDRHHWAGALGTFADYGNHTLAVALERERLRLPPPGQPLPTPQLVRVVRKPPKLQFVGGALGYVSLFPLLLQLLHPDSPRLGSLLADMRSEKKLWTPFGLRSLSRTSPFYLKHNTEHDPPYWRGPVWVNINYLAVRALHHYGQLAGPFQQQAAALYQELRANLVSNIYRQYVESGYLWEQYNDRTGQGQGCYPFTGWSALVVLMMAEEY</sequence>
<feature type="region of interest" description="Disordered" evidence="13">
    <location>
        <begin position="1"/>
        <end position="119"/>
    </location>
</feature>
<keyword evidence="3 12" id="KW-0812">Transmembrane</keyword>
<feature type="compositionally biased region" description="Low complexity" evidence="13">
    <location>
        <begin position="95"/>
        <end position="112"/>
    </location>
</feature>
<name>A0ABM5GL04_9SAUR</name>
<dbReference type="Pfam" id="PF03200">
    <property type="entry name" value="Glyco_hydro_63"/>
    <property type="match status" value="1"/>
</dbReference>
<accession>A0ABM5GL04</accession>
<keyword evidence="16" id="KW-1185">Reference proteome</keyword>
<comment type="subcellular location">
    <subcellularLocation>
        <location evidence="1 12">Endoplasmic reticulum membrane</location>
        <topology evidence="1 12">Single-pass type II membrane protein</topology>
    </subcellularLocation>
</comment>
<evidence type="ECO:0000256" key="11">
    <source>
        <dbReference type="ARBA" id="ARBA00038888"/>
    </source>
</evidence>
<dbReference type="SUPFAM" id="SSF48208">
    <property type="entry name" value="Six-hairpin glycosidases"/>
    <property type="match status" value="1"/>
</dbReference>
<protein>
    <recommendedName>
        <fullName evidence="11 12">Mannosyl-oligosaccharide glucosidase</fullName>
        <ecNumber evidence="11 12">3.2.1.106</ecNumber>
    </recommendedName>
</protein>
<keyword evidence="9" id="KW-0325">Glycoprotein</keyword>
<dbReference type="RefSeq" id="XP_072858343.1">
    <property type="nucleotide sequence ID" value="XM_073002242.1"/>
</dbReference>
<evidence type="ECO:0000259" key="15">
    <source>
        <dbReference type="Pfam" id="PF16923"/>
    </source>
</evidence>
<dbReference type="InterPro" id="IPR012341">
    <property type="entry name" value="6hp_glycosidase-like_sf"/>
</dbReference>
<feature type="transmembrane region" description="Helical" evidence="12">
    <location>
        <begin position="125"/>
        <end position="146"/>
    </location>
</feature>
<dbReference type="GeneID" id="110079822"/>
<evidence type="ECO:0000256" key="12">
    <source>
        <dbReference type="RuleBase" id="RU368089"/>
    </source>
</evidence>
<feature type="compositionally biased region" description="Acidic residues" evidence="13">
    <location>
        <begin position="31"/>
        <end position="60"/>
    </location>
</feature>
<reference evidence="17" key="1">
    <citation type="submission" date="2025-08" db="UniProtKB">
        <authorList>
            <consortium name="RefSeq"/>
        </authorList>
    </citation>
    <scope>IDENTIFICATION</scope>
</reference>
<keyword evidence="5 12" id="KW-0256">Endoplasmic reticulum</keyword>
<proteinExistence type="inferred from homology"/>
<dbReference type="InterPro" id="IPR031631">
    <property type="entry name" value="Glyco_hydro_63N"/>
</dbReference>
<evidence type="ECO:0000256" key="4">
    <source>
        <dbReference type="ARBA" id="ARBA00022801"/>
    </source>
</evidence>
<dbReference type="Gene3D" id="1.50.10.10">
    <property type="match status" value="1"/>
</dbReference>
<feature type="domain" description="Glycosyl hydrolase family 63 N-terminal" evidence="15">
    <location>
        <begin position="180"/>
        <end position="332"/>
    </location>
</feature>
<dbReference type="Gene3D" id="2.70.98.110">
    <property type="entry name" value="Glycosyl hydrolase family 63, N-terminal domain"/>
    <property type="match status" value="1"/>
</dbReference>
<comment type="function">
    <text evidence="12">Cleaves the distal alpha 1,2-linked glucose residue from the Glc(3)Man(9)GlcNAc(2) oligosaccharide precursor.</text>
</comment>
<keyword evidence="10 12" id="KW-0326">Glycosidase</keyword>
<keyword evidence="8 12" id="KW-0472">Membrane</keyword>
<evidence type="ECO:0000313" key="17">
    <source>
        <dbReference type="RefSeq" id="XP_072858343.1"/>
    </source>
</evidence>
<dbReference type="InterPro" id="IPR004888">
    <property type="entry name" value="Glycoside_hydrolase_63"/>
</dbReference>
<keyword evidence="7 12" id="KW-1133">Transmembrane helix</keyword>
<dbReference type="InterPro" id="IPR008928">
    <property type="entry name" value="6-hairpin_glycosidase_sf"/>
</dbReference>